<feature type="transmembrane region" description="Helical" evidence="2">
    <location>
        <begin position="177"/>
        <end position="194"/>
    </location>
</feature>
<comment type="caution">
    <text evidence="4">The sequence shown here is derived from an EMBL/GenBank/DDBJ whole genome shotgun (WGS) entry which is preliminary data.</text>
</comment>
<dbReference type="InterPro" id="IPR007349">
    <property type="entry name" value="DUF418"/>
</dbReference>
<feature type="domain" description="DUF418" evidence="3">
    <location>
        <begin position="168"/>
        <end position="318"/>
    </location>
</feature>
<keyword evidence="5" id="KW-1185">Reference proteome</keyword>
<dbReference type="InterPro" id="IPR052529">
    <property type="entry name" value="Bact_Transport_Assoc"/>
</dbReference>
<dbReference type="PANTHER" id="PTHR30590:SF3">
    <property type="entry name" value="HYPOTHETICAL MEMBRANE SPANNING PROTEIN"/>
    <property type="match status" value="1"/>
</dbReference>
<gene>
    <name evidence="4" type="ORF">GCM10023169_18530</name>
</gene>
<feature type="compositionally biased region" description="Gly residues" evidence="1">
    <location>
        <begin position="332"/>
        <end position="341"/>
    </location>
</feature>
<dbReference type="EMBL" id="BAABGN010000008">
    <property type="protein sequence ID" value="GAA4423206.1"/>
    <property type="molecule type" value="Genomic_DNA"/>
</dbReference>
<keyword evidence="2" id="KW-1133">Transmembrane helix</keyword>
<organism evidence="4 5">
    <name type="scientific">Georgenia halophila</name>
    <dbReference type="NCBI Taxonomy" id="620889"/>
    <lineage>
        <taxon>Bacteria</taxon>
        <taxon>Bacillati</taxon>
        <taxon>Actinomycetota</taxon>
        <taxon>Actinomycetes</taxon>
        <taxon>Micrococcales</taxon>
        <taxon>Bogoriellaceae</taxon>
        <taxon>Georgenia</taxon>
    </lineage>
</organism>
<feature type="transmembrane region" description="Helical" evidence="2">
    <location>
        <begin position="109"/>
        <end position="140"/>
    </location>
</feature>
<evidence type="ECO:0000313" key="4">
    <source>
        <dbReference type="EMBL" id="GAA4423206.1"/>
    </source>
</evidence>
<proteinExistence type="predicted"/>
<feature type="region of interest" description="Disordered" evidence="1">
    <location>
        <begin position="326"/>
        <end position="363"/>
    </location>
</feature>
<accession>A0ABP8L6L5</accession>
<evidence type="ECO:0000256" key="2">
    <source>
        <dbReference type="SAM" id="Phobius"/>
    </source>
</evidence>
<name>A0ABP8L6L5_9MICO</name>
<feature type="transmembrane region" description="Helical" evidence="2">
    <location>
        <begin position="56"/>
        <end position="73"/>
    </location>
</feature>
<feature type="compositionally biased region" description="Low complexity" evidence="1">
    <location>
        <begin position="342"/>
        <end position="363"/>
    </location>
</feature>
<reference evidence="5" key="1">
    <citation type="journal article" date="2019" name="Int. J. Syst. Evol. Microbiol.">
        <title>The Global Catalogue of Microorganisms (GCM) 10K type strain sequencing project: providing services to taxonomists for standard genome sequencing and annotation.</title>
        <authorList>
            <consortium name="The Broad Institute Genomics Platform"/>
            <consortium name="The Broad Institute Genome Sequencing Center for Infectious Disease"/>
            <person name="Wu L."/>
            <person name="Ma J."/>
        </authorList>
    </citation>
    <scope>NUCLEOTIDE SEQUENCE [LARGE SCALE GENOMIC DNA]</scope>
    <source>
        <strain evidence="5">JCM 17810</strain>
    </source>
</reference>
<dbReference type="Proteomes" id="UP001500622">
    <property type="component" value="Unassembled WGS sequence"/>
</dbReference>
<evidence type="ECO:0000256" key="1">
    <source>
        <dbReference type="SAM" id="MobiDB-lite"/>
    </source>
</evidence>
<keyword evidence="2" id="KW-0472">Membrane</keyword>
<feature type="transmembrane region" description="Helical" evidence="2">
    <location>
        <begin position="278"/>
        <end position="300"/>
    </location>
</feature>
<sequence>MKRIEDLDVVRGFALCGIHAVNIYQQVILPKLYPEGIGYGLAEMPDLVRYGLYERFLPIFTLLFGISFGIFLMRAGARTDRPRIVLARRLLALGVVGAVHQIVHPGEVLLVYAVMGLVFLLPASFLGGVAACVSGVVVMLIGGQFIPGYGVMPGLLVLGFGLALLRVPEGLARHAGRVSIAFACFALVALMYAWTSYEGIALPSLSLGWTSLTAQLVAVCTGLAYATGMVLLLRTPFGPALQVALAPMGRMALTNYLMATVLLLTLAPVLGIDDLSDTAMVAVLTVGIVVVEAIWSWLWLARFRYGPAEWGWRCLTWRERVPMRRGRPVDGVGRGQKGGGSSVSSARNVAGEAGEAGVPGEPL</sequence>
<dbReference type="PANTHER" id="PTHR30590">
    <property type="entry name" value="INNER MEMBRANE PROTEIN"/>
    <property type="match status" value="1"/>
</dbReference>
<keyword evidence="2" id="KW-0812">Transmembrane</keyword>
<feature type="transmembrane region" description="Helical" evidence="2">
    <location>
        <begin position="214"/>
        <end position="233"/>
    </location>
</feature>
<evidence type="ECO:0000259" key="3">
    <source>
        <dbReference type="Pfam" id="PF04235"/>
    </source>
</evidence>
<evidence type="ECO:0000313" key="5">
    <source>
        <dbReference type="Proteomes" id="UP001500622"/>
    </source>
</evidence>
<feature type="transmembrane region" description="Helical" evidence="2">
    <location>
        <begin position="253"/>
        <end position="272"/>
    </location>
</feature>
<feature type="transmembrane region" description="Helical" evidence="2">
    <location>
        <begin position="146"/>
        <end position="165"/>
    </location>
</feature>
<dbReference type="Pfam" id="PF04235">
    <property type="entry name" value="DUF418"/>
    <property type="match status" value="1"/>
</dbReference>
<protein>
    <recommendedName>
        <fullName evidence="3">DUF418 domain-containing protein</fullName>
    </recommendedName>
</protein>